<dbReference type="EMBL" id="GBRH01228865">
    <property type="protein sequence ID" value="JAD69030.1"/>
    <property type="molecule type" value="Transcribed_RNA"/>
</dbReference>
<dbReference type="AlphaFoldDB" id="A0A0A9C6I9"/>
<protein>
    <submittedName>
        <fullName evidence="1">Uncharacterized protein</fullName>
    </submittedName>
</protein>
<evidence type="ECO:0000313" key="1">
    <source>
        <dbReference type="EMBL" id="JAD69030.1"/>
    </source>
</evidence>
<proteinExistence type="predicted"/>
<reference evidence="1" key="2">
    <citation type="journal article" date="2015" name="Data Brief">
        <title>Shoot transcriptome of the giant reed, Arundo donax.</title>
        <authorList>
            <person name="Barrero R.A."/>
            <person name="Guerrero F.D."/>
            <person name="Moolhuijzen P."/>
            <person name="Goolsby J.A."/>
            <person name="Tidwell J."/>
            <person name="Bellgard S.E."/>
            <person name="Bellgard M.I."/>
        </authorList>
    </citation>
    <scope>NUCLEOTIDE SEQUENCE</scope>
    <source>
        <tissue evidence="1">Shoot tissue taken approximately 20 cm above the soil surface</tissue>
    </source>
</reference>
<sequence>MHLRALCCHRRMTSMSGSMKLQGFIPLNRHTLPFPTGRWPSNHGAGCGNLGHR</sequence>
<accession>A0A0A9C6I9</accession>
<name>A0A0A9C6I9_ARUDO</name>
<reference evidence="1" key="1">
    <citation type="submission" date="2014-09" db="EMBL/GenBank/DDBJ databases">
        <authorList>
            <person name="Magalhaes I.L.F."/>
            <person name="Oliveira U."/>
            <person name="Santos F.R."/>
            <person name="Vidigal T.H.D.A."/>
            <person name="Brescovit A.D."/>
            <person name="Santos A.J."/>
        </authorList>
    </citation>
    <scope>NUCLEOTIDE SEQUENCE</scope>
    <source>
        <tissue evidence="1">Shoot tissue taken approximately 20 cm above the soil surface</tissue>
    </source>
</reference>
<organism evidence="1">
    <name type="scientific">Arundo donax</name>
    <name type="common">Giant reed</name>
    <name type="synonym">Donax arundinaceus</name>
    <dbReference type="NCBI Taxonomy" id="35708"/>
    <lineage>
        <taxon>Eukaryota</taxon>
        <taxon>Viridiplantae</taxon>
        <taxon>Streptophyta</taxon>
        <taxon>Embryophyta</taxon>
        <taxon>Tracheophyta</taxon>
        <taxon>Spermatophyta</taxon>
        <taxon>Magnoliopsida</taxon>
        <taxon>Liliopsida</taxon>
        <taxon>Poales</taxon>
        <taxon>Poaceae</taxon>
        <taxon>PACMAD clade</taxon>
        <taxon>Arundinoideae</taxon>
        <taxon>Arundineae</taxon>
        <taxon>Arundo</taxon>
    </lineage>
</organism>